<comment type="subcellular location">
    <subcellularLocation>
        <location evidence="1">Membrane</location>
        <topology evidence="1">Multi-pass membrane protein</topology>
    </subcellularLocation>
</comment>
<keyword evidence="6" id="KW-0479">Metal-binding</keyword>
<protein>
    <submittedName>
        <fullName evidence="8">Uncharacterized protein</fullName>
    </submittedName>
</protein>
<keyword evidence="6" id="KW-0862">Zinc</keyword>
<sequence>MMGRLGNFENIKNRQTVHTSNSYSVLDIEIDTDLHEACSSGLCDATEREIPLYKYSEIPDFLQGNPYVVSGYRVSLPFNLCLKRWIFQFHFVHDNIGTKRFHGSWADHVMVSLGLICYQFCMLCSAGFHMFACHSEKASKRWLAVDLAGISIGVIGCYLPAVHYAFYCLSVSN</sequence>
<dbReference type="GO" id="GO:0038023">
    <property type="term" value="F:signaling receptor activity"/>
    <property type="evidence" value="ECO:0007669"/>
    <property type="project" value="TreeGrafter"/>
</dbReference>
<dbReference type="AlphaFoldDB" id="A0A8S3ULW9"/>
<dbReference type="PANTHER" id="PTHR20855">
    <property type="entry name" value="ADIPOR/PROGESTIN RECEPTOR-RELATED"/>
    <property type="match status" value="1"/>
</dbReference>
<dbReference type="GO" id="GO:0046872">
    <property type="term" value="F:metal ion binding"/>
    <property type="evidence" value="ECO:0007669"/>
    <property type="project" value="UniProtKB-KW"/>
</dbReference>
<name>A0A8S3ULW9_MYTED</name>
<keyword evidence="5 7" id="KW-0472">Membrane</keyword>
<feature type="transmembrane region" description="Helical" evidence="7">
    <location>
        <begin position="143"/>
        <end position="167"/>
    </location>
</feature>
<evidence type="ECO:0000256" key="4">
    <source>
        <dbReference type="ARBA" id="ARBA00022989"/>
    </source>
</evidence>
<keyword evidence="9" id="KW-1185">Reference proteome</keyword>
<comment type="similarity">
    <text evidence="2">Belongs to the ADIPOR family.</text>
</comment>
<gene>
    <name evidence="8" type="ORF">MEDL_59228</name>
</gene>
<dbReference type="Pfam" id="PF03006">
    <property type="entry name" value="HlyIII"/>
    <property type="match status" value="1"/>
</dbReference>
<evidence type="ECO:0000256" key="6">
    <source>
        <dbReference type="PIRSR" id="PIRSR604254-1"/>
    </source>
</evidence>
<feature type="transmembrane region" description="Helical" evidence="7">
    <location>
        <begin position="109"/>
        <end position="131"/>
    </location>
</feature>
<evidence type="ECO:0000313" key="8">
    <source>
        <dbReference type="EMBL" id="CAG2247308.1"/>
    </source>
</evidence>
<evidence type="ECO:0000256" key="1">
    <source>
        <dbReference type="ARBA" id="ARBA00004141"/>
    </source>
</evidence>
<organism evidence="8 9">
    <name type="scientific">Mytilus edulis</name>
    <name type="common">Blue mussel</name>
    <dbReference type="NCBI Taxonomy" id="6550"/>
    <lineage>
        <taxon>Eukaryota</taxon>
        <taxon>Metazoa</taxon>
        <taxon>Spiralia</taxon>
        <taxon>Lophotrochozoa</taxon>
        <taxon>Mollusca</taxon>
        <taxon>Bivalvia</taxon>
        <taxon>Autobranchia</taxon>
        <taxon>Pteriomorphia</taxon>
        <taxon>Mytilida</taxon>
        <taxon>Mytiloidea</taxon>
        <taxon>Mytilidae</taxon>
        <taxon>Mytilinae</taxon>
        <taxon>Mytilus</taxon>
    </lineage>
</organism>
<evidence type="ECO:0000256" key="2">
    <source>
        <dbReference type="ARBA" id="ARBA00007018"/>
    </source>
</evidence>
<keyword evidence="4 7" id="KW-1133">Transmembrane helix</keyword>
<keyword evidence="3 7" id="KW-0812">Transmembrane</keyword>
<comment type="caution">
    <text evidence="8">The sequence shown here is derived from an EMBL/GenBank/DDBJ whole genome shotgun (WGS) entry which is preliminary data.</text>
</comment>
<accession>A0A8S3ULW9</accession>
<reference evidence="8" key="1">
    <citation type="submission" date="2021-03" db="EMBL/GenBank/DDBJ databases">
        <authorList>
            <person name="Bekaert M."/>
        </authorList>
    </citation>
    <scope>NUCLEOTIDE SEQUENCE</scope>
</reference>
<evidence type="ECO:0000256" key="7">
    <source>
        <dbReference type="SAM" id="Phobius"/>
    </source>
</evidence>
<proteinExistence type="inferred from homology"/>
<evidence type="ECO:0000313" key="9">
    <source>
        <dbReference type="Proteomes" id="UP000683360"/>
    </source>
</evidence>
<evidence type="ECO:0000256" key="5">
    <source>
        <dbReference type="ARBA" id="ARBA00023136"/>
    </source>
</evidence>
<dbReference type="InterPro" id="IPR004254">
    <property type="entry name" value="AdipoR/HlyIII-related"/>
</dbReference>
<dbReference type="Proteomes" id="UP000683360">
    <property type="component" value="Unassembled WGS sequence"/>
</dbReference>
<feature type="binding site" evidence="6">
    <location>
        <position position="129"/>
    </location>
    <ligand>
        <name>Zn(2+)</name>
        <dbReference type="ChEBI" id="CHEBI:29105"/>
    </ligand>
</feature>
<dbReference type="GO" id="GO:0016020">
    <property type="term" value="C:membrane"/>
    <property type="evidence" value="ECO:0007669"/>
    <property type="project" value="UniProtKB-SubCell"/>
</dbReference>
<dbReference type="PANTHER" id="PTHR20855:SF15">
    <property type="entry name" value="PROGESTIN AND ADIPOQ RECEPTOR FAMILY MEMBER 3"/>
    <property type="match status" value="1"/>
</dbReference>
<dbReference type="OrthoDB" id="529367at2759"/>
<evidence type="ECO:0000256" key="3">
    <source>
        <dbReference type="ARBA" id="ARBA00022692"/>
    </source>
</evidence>
<dbReference type="EMBL" id="CAJPWZ010002895">
    <property type="protein sequence ID" value="CAG2247308.1"/>
    <property type="molecule type" value="Genomic_DNA"/>
</dbReference>